<evidence type="ECO:0000313" key="4">
    <source>
        <dbReference type="Proteomes" id="UP000011777"/>
    </source>
</evidence>
<evidence type="ECO:0000256" key="1">
    <source>
        <dbReference type="SAM" id="MobiDB-lite"/>
    </source>
</evidence>
<accession>M3IKF0</accession>
<dbReference type="AlphaFoldDB" id="M3IKF0"/>
<dbReference type="OrthoDB" id="5582218at2759"/>
<organism evidence="3 4">
    <name type="scientific">Candida maltosa (strain Xu316)</name>
    <name type="common">Yeast</name>
    <dbReference type="NCBI Taxonomy" id="1245528"/>
    <lineage>
        <taxon>Eukaryota</taxon>
        <taxon>Fungi</taxon>
        <taxon>Dikarya</taxon>
        <taxon>Ascomycota</taxon>
        <taxon>Saccharomycotina</taxon>
        <taxon>Pichiomycetes</taxon>
        <taxon>Debaryomycetaceae</taxon>
        <taxon>Candida/Lodderomyces clade</taxon>
        <taxon>Candida</taxon>
    </lineage>
</organism>
<dbReference type="HOGENOM" id="CLU_032841_0_0_1"/>
<dbReference type="EMBL" id="AOGT01001842">
    <property type="protein sequence ID" value="EMG46886.1"/>
    <property type="molecule type" value="Genomic_DNA"/>
</dbReference>
<name>M3IKF0_CANMX</name>
<dbReference type="OMA" id="IYVPNKY"/>
<feature type="compositionally biased region" description="Low complexity" evidence="1">
    <location>
        <begin position="1"/>
        <end position="18"/>
    </location>
</feature>
<proteinExistence type="predicted"/>
<sequence length="552" mass="63786">MSSKSSSSNRPLSLTLNSQKVKQGAAVTATTTTNVIFNNGHNNTHDKKPQVTSRPSTPSIPSSRKKTEINKIKIKNFKKDFDTEETTTDEDIDIQALEELNFLYLIYVPNKYLIKNNKKSIKNLLIHLPKIYEPSTKVNLSIHLFLSTIMIKYVNSWYLNKLNTSNLTFVKNTYSLIIQLIKDIINRISSVNIIQMLDQLVHVLNRHLLDTCPTSQDTKYPYRFISEYYEKCDQLNNLSNDPSISPKDIINNYLASQHVMYQTDTLNYYRILIKKMLQSSTSYANSDESALFSSKIASDLVMLILSDIVIKKVVEKLSSQEFMFDKVNDVLSLLLIEKEKRSEEVSVSWSQKIQKVVYGTYKNITKLVLVLSYNNPGEEPSKNDVLNNSVFELLETILNLQDRKPFLYNLMSSFKSLIQINQKLNTLINKFVSKFVHDKVNQALSNENKLSKIINDLRLSLFYGNDNNDSDDEKQEVTIDELTDKFIKINDKFIKSFIDLSYNTEDTQRLRDSIKSVLMIFQQNSEFSDIRINQILIVQWLDVIISNLYPDI</sequence>
<reference evidence="3 4" key="1">
    <citation type="submission" date="2013-02" db="EMBL/GenBank/DDBJ databases">
        <title>Genome sequence of Candida maltosa Xu316, a potential industrial strain for xylitol and ethanol production.</title>
        <authorList>
            <person name="Yu J."/>
            <person name="Wang Q."/>
            <person name="Geng X."/>
            <person name="Bao W."/>
            <person name="He P."/>
            <person name="Cai J."/>
        </authorList>
    </citation>
    <scope>NUCLEOTIDE SEQUENCE [LARGE SCALE GENOMIC DNA]</scope>
    <source>
        <strain evidence="4">Xu316</strain>
    </source>
</reference>
<evidence type="ECO:0000313" key="3">
    <source>
        <dbReference type="EMBL" id="EMG46886.1"/>
    </source>
</evidence>
<protein>
    <recommendedName>
        <fullName evidence="2">PXA domain-containing protein</fullName>
    </recommendedName>
</protein>
<gene>
    <name evidence="3" type="ORF">G210_2853</name>
</gene>
<dbReference type="eggNOG" id="ENOG502RYUQ">
    <property type="taxonomic scope" value="Eukaryota"/>
</dbReference>
<dbReference type="Pfam" id="PF02194">
    <property type="entry name" value="PXA"/>
    <property type="match status" value="1"/>
</dbReference>
<feature type="region of interest" description="Disordered" evidence="1">
    <location>
        <begin position="1"/>
        <end position="65"/>
    </location>
</feature>
<dbReference type="STRING" id="1245528.M3IKF0"/>
<dbReference type="InterPro" id="IPR003114">
    <property type="entry name" value="Phox_assoc"/>
</dbReference>
<dbReference type="Proteomes" id="UP000011777">
    <property type="component" value="Unassembled WGS sequence"/>
</dbReference>
<evidence type="ECO:0000259" key="2">
    <source>
        <dbReference type="Pfam" id="PF02194"/>
    </source>
</evidence>
<feature type="domain" description="PXA" evidence="2">
    <location>
        <begin position="136"/>
        <end position="327"/>
    </location>
</feature>
<comment type="caution">
    <text evidence="3">The sequence shown here is derived from an EMBL/GenBank/DDBJ whole genome shotgun (WGS) entry which is preliminary data.</text>
</comment>
<keyword evidence="4" id="KW-1185">Reference proteome</keyword>
<feature type="compositionally biased region" description="Low complexity" evidence="1">
    <location>
        <begin position="52"/>
        <end position="62"/>
    </location>
</feature>